<dbReference type="Gramene" id="PRQ48650">
    <property type="protein sequence ID" value="PRQ48650"/>
    <property type="gene ID" value="RchiOBHm_Chr2g0113141"/>
</dbReference>
<proteinExistence type="predicted"/>
<accession>A0A2P6RQH0</accession>
<feature type="transmembrane region" description="Helical" evidence="1">
    <location>
        <begin position="139"/>
        <end position="161"/>
    </location>
</feature>
<evidence type="ECO:0000256" key="1">
    <source>
        <dbReference type="SAM" id="Phobius"/>
    </source>
</evidence>
<protein>
    <submittedName>
        <fullName evidence="2">Uncharacterized protein</fullName>
    </submittedName>
</protein>
<dbReference type="AlphaFoldDB" id="A0A2P6RQH0"/>
<gene>
    <name evidence="2" type="ORF">RchiOBHm_Chr2g0113141</name>
</gene>
<keyword evidence="1" id="KW-1133">Transmembrane helix</keyword>
<reference evidence="2 3" key="1">
    <citation type="journal article" date="2018" name="Nat. Genet.">
        <title>The Rosa genome provides new insights in the design of modern roses.</title>
        <authorList>
            <person name="Bendahmane M."/>
        </authorList>
    </citation>
    <scope>NUCLEOTIDE SEQUENCE [LARGE SCALE GENOMIC DNA]</scope>
    <source>
        <strain evidence="3">cv. Old Blush</strain>
    </source>
</reference>
<keyword evidence="1" id="KW-0472">Membrane</keyword>
<keyword evidence="3" id="KW-1185">Reference proteome</keyword>
<name>A0A2P6RQH0_ROSCH</name>
<dbReference type="Proteomes" id="UP000238479">
    <property type="component" value="Chromosome 2"/>
</dbReference>
<keyword evidence="1" id="KW-0812">Transmembrane</keyword>
<organism evidence="2 3">
    <name type="scientific">Rosa chinensis</name>
    <name type="common">China rose</name>
    <dbReference type="NCBI Taxonomy" id="74649"/>
    <lineage>
        <taxon>Eukaryota</taxon>
        <taxon>Viridiplantae</taxon>
        <taxon>Streptophyta</taxon>
        <taxon>Embryophyta</taxon>
        <taxon>Tracheophyta</taxon>
        <taxon>Spermatophyta</taxon>
        <taxon>Magnoliopsida</taxon>
        <taxon>eudicotyledons</taxon>
        <taxon>Gunneridae</taxon>
        <taxon>Pentapetalae</taxon>
        <taxon>rosids</taxon>
        <taxon>fabids</taxon>
        <taxon>Rosales</taxon>
        <taxon>Rosaceae</taxon>
        <taxon>Rosoideae</taxon>
        <taxon>Rosoideae incertae sedis</taxon>
        <taxon>Rosa</taxon>
    </lineage>
</organism>
<sequence>MPCPAARPGGFVVGRARERADLVSESGSSRSKPSRSEGDVVMGSLSRSFEGEVGWWRRRCVGWRTWLVLLSGLLGAASSSAARNPDGIDSARIWVTARRTGGGGGGGDAVGDGLAGVFQAGWWRRCCCILALGFGLGRVWAWALALGPCYFCLSFMLYCFLL</sequence>
<comment type="caution">
    <text evidence="2">The sequence shown here is derived from an EMBL/GenBank/DDBJ whole genome shotgun (WGS) entry which is preliminary data.</text>
</comment>
<evidence type="ECO:0000313" key="3">
    <source>
        <dbReference type="Proteomes" id="UP000238479"/>
    </source>
</evidence>
<evidence type="ECO:0000313" key="2">
    <source>
        <dbReference type="EMBL" id="PRQ48650.1"/>
    </source>
</evidence>
<dbReference type="EMBL" id="PDCK01000040">
    <property type="protein sequence ID" value="PRQ48650.1"/>
    <property type="molecule type" value="Genomic_DNA"/>
</dbReference>